<reference evidence="2" key="1">
    <citation type="submission" date="2018-01" db="EMBL/GenBank/DDBJ databases">
        <title>An insight into the sialome of Amazonian anophelines.</title>
        <authorList>
            <person name="Ribeiro J.M."/>
            <person name="Scarpassa V."/>
            <person name="Calvo E."/>
        </authorList>
    </citation>
    <scope>NUCLEOTIDE SEQUENCE</scope>
</reference>
<dbReference type="AlphaFoldDB" id="A0A2M4DL12"/>
<organism evidence="2">
    <name type="scientific">Anopheles darlingi</name>
    <name type="common">Mosquito</name>
    <dbReference type="NCBI Taxonomy" id="43151"/>
    <lineage>
        <taxon>Eukaryota</taxon>
        <taxon>Metazoa</taxon>
        <taxon>Ecdysozoa</taxon>
        <taxon>Arthropoda</taxon>
        <taxon>Hexapoda</taxon>
        <taxon>Insecta</taxon>
        <taxon>Pterygota</taxon>
        <taxon>Neoptera</taxon>
        <taxon>Endopterygota</taxon>
        <taxon>Diptera</taxon>
        <taxon>Nematocera</taxon>
        <taxon>Culicoidea</taxon>
        <taxon>Culicidae</taxon>
        <taxon>Anophelinae</taxon>
        <taxon>Anopheles</taxon>
    </lineage>
</organism>
<name>A0A2M4DL12_ANODA</name>
<protein>
    <submittedName>
        <fullName evidence="2">Putative secreted protein</fullName>
    </submittedName>
</protein>
<dbReference type="EMBL" id="GGFL01014072">
    <property type="protein sequence ID" value="MBW78250.1"/>
    <property type="molecule type" value="Transcribed_RNA"/>
</dbReference>
<evidence type="ECO:0000256" key="1">
    <source>
        <dbReference type="SAM" id="SignalP"/>
    </source>
</evidence>
<feature type="chain" id="PRO_5014701732" evidence="1">
    <location>
        <begin position="18"/>
        <end position="93"/>
    </location>
</feature>
<sequence>MILSCCMCVCVLYLCLAVVCEVRVTYVRDVASKRVGRGYRETYTVNGPHEGPWPQLGHGSHIGRRGPRILGRRSDEKVRSQEKITSHVWFCGR</sequence>
<keyword evidence="1" id="KW-0732">Signal</keyword>
<evidence type="ECO:0000313" key="2">
    <source>
        <dbReference type="EMBL" id="MBW78250.1"/>
    </source>
</evidence>
<feature type="signal peptide" evidence="1">
    <location>
        <begin position="1"/>
        <end position="17"/>
    </location>
</feature>
<accession>A0A2M4DL12</accession>
<proteinExistence type="predicted"/>